<gene>
    <name evidence="1" type="ORF">DNK49_02420</name>
</gene>
<proteinExistence type="predicted"/>
<name>A0A323V2S3_9RHOO</name>
<accession>A0A323V2S3</accession>
<comment type="caution">
    <text evidence="1">The sequence shown here is derived from an EMBL/GenBank/DDBJ whole genome shotgun (WGS) entry which is preliminary data.</text>
</comment>
<dbReference type="EMBL" id="QKOE01000001">
    <property type="protein sequence ID" value="PZA18403.1"/>
    <property type="molecule type" value="Genomic_DNA"/>
</dbReference>
<evidence type="ECO:0000313" key="2">
    <source>
        <dbReference type="Proteomes" id="UP000248259"/>
    </source>
</evidence>
<organism evidence="1 2">
    <name type="scientific">Parazoarcus communis SWub3 = DSM 12120</name>
    <dbReference type="NCBI Taxonomy" id="1121029"/>
    <lineage>
        <taxon>Bacteria</taxon>
        <taxon>Pseudomonadati</taxon>
        <taxon>Pseudomonadota</taxon>
        <taxon>Betaproteobacteria</taxon>
        <taxon>Rhodocyclales</taxon>
        <taxon>Zoogloeaceae</taxon>
        <taxon>Parazoarcus</taxon>
    </lineage>
</organism>
<dbReference type="Proteomes" id="UP000248259">
    <property type="component" value="Unassembled WGS sequence"/>
</dbReference>
<reference evidence="1 2" key="1">
    <citation type="submission" date="2018-06" db="EMBL/GenBank/DDBJ databases">
        <title>Azoarcus communis strain SWub3 genome.</title>
        <authorList>
            <person name="Zorraquino Salvo V."/>
            <person name="Toubiana D."/>
            <person name="Blumwald E."/>
        </authorList>
    </citation>
    <scope>NUCLEOTIDE SEQUENCE [LARGE SCALE GENOMIC DNA]</scope>
    <source>
        <strain evidence="1 2">SWub3</strain>
    </source>
</reference>
<keyword evidence="2" id="KW-1185">Reference proteome</keyword>
<dbReference type="AlphaFoldDB" id="A0A323V2S3"/>
<dbReference type="OrthoDB" id="9122619at2"/>
<evidence type="ECO:0008006" key="3">
    <source>
        <dbReference type="Google" id="ProtNLM"/>
    </source>
</evidence>
<sequence>MSNNIIGLNGAPLNTSSTVTGGYVALGYLGNASVVFSLIQGRVVQLRPSNMNEMTLKSVFGAQWCDQHYLEFHEKKEELVFNHKRLATDVITQCQAAGLYEESSERRCGVWPSSNGEKLIVNSDELWTNDGEALEGRAVEGKIYPKSGSVGFQRDTASASEKDVDRVLRFFGSMNWKNDMVPEMLLGWFVCAVLAPSLARRPHVFITAEAGSGKTVLLDALSEMLGSLNHKFTGLPTKAGLYQTIGGTTRSVIIDEAEADTSPVKWKDTLTIARNAYSQAEADSGIIVGTPGGTSKSYRFCAPFLAAGISPGKFEPADLSRWAIFEALKRDQTAGSALPSMSEFRELGARLAVKAVRQWSVLQASLEVIRDAVQLNGGDARLADTVGPLLAGYWVMVSDKAATQDDAQTLVGLCGLGRYVEQREESDHVRCLEALISRVLPLPRFTGEYVVRRPMSIGEAITSICENPTGSLELQHRLTQLGLRVALQKGRWVLMVANSADHAELRKLFRGTKWQHGGWSLTLRRLPGGEESTQRLGAGYKSSKVTMFDIPAELLPVCDESELLAA</sequence>
<evidence type="ECO:0000313" key="1">
    <source>
        <dbReference type="EMBL" id="PZA18403.1"/>
    </source>
</evidence>
<protein>
    <recommendedName>
        <fullName evidence="3">DUF927 domain-containing protein</fullName>
    </recommendedName>
</protein>